<dbReference type="AlphaFoldDB" id="A0A086ZHF4"/>
<proteinExistence type="inferred from homology"/>
<evidence type="ECO:0000256" key="2">
    <source>
        <dbReference type="ARBA" id="ARBA00007349"/>
    </source>
</evidence>
<evidence type="ECO:0000313" key="8">
    <source>
        <dbReference type="Proteomes" id="UP000029096"/>
    </source>
</evidence>
<dbReference type="InterPro" id="IPR001898">
    <property type="entry name" value="SLC13A/DASS"/>
</dbReference>
<comment type="similarity">
    <text evidence="2">Belongs to the SLC13A/DASS transporter (TC 2.A.47) family. DIT1 subfamily.</text>
</comment>
<dbReference type="Proteomes" id="UP000029096">
    <property type="component" value="Unassembled WGS sequence"/>
</dbReference>
<name>A0A086ZHF4_9BIFI</name>
<accession>A0A086ZHF4</accession>
<keyword evidence="4 6" id="KW-1133">Transmembrane helix</keyword>
<dbReference type="InterPro" id="IPR030676">
    <property type="entry name" value="CitT-rel"/>
</dbReference>
<feature type="transmembrane region" description="Helical" evidence="6">
    <location>
        <begin position="327"/>
        <end position="343"/>
    </location>
</feature>
<organism evidence="7 8">
    <name type="scientific">Bifidobacterium bohemicum DSM 22767</name>
    <dbReference type="NCBI Taxonomy" id="1437606"/>
    <lineage>
        <taxon>Bacteria</taxon>
        <taxon>Bacillati</taxon>
        <taxon>Actinomycetota</taxon>
        <taxon>Actinomycetes</taxon>
        <taxon>Bifidobacteriales</taxon>
        <taxon>Bifidobacteriaceae</taxon>
        <taxon>Bifidobacterium</taxon>
    </lineage>
</organism>
<keyword evidence="8" id="KW-1185">Reference proteome</keyword>
<sequence>MSSALTKKKIPLALFLLCCVGLIAMWFTPAPAHVQPAGWHSFAIVLFFLAGCVFNVAPLSILSLTMMSLLGLTATMPAATLISFFGSAPVWLVLFAFFMAIGFRKTNLGARMAYWLIAHFGRSPLALAYVMAICDLILAPVIPNTNARGAGILFPINQSLVEALNEPKDQSKRSVSSFLTLATFHLNLIIGGLFLTSMATNPLVASMAASTFHIKISWFQWFAYASVPTLLAAAIVPIVILAIHHPQDQSADMTVVRTAARDALKKMPKMALNEYLMIAVFVVVVALWGTSSLTKLDNTLIAMLGLTVLLILRIIDLDDVFAEKQGWNILLWLGPLIGVTEYLNKTGVVGWIKQCLTSSVRGIPAWLAVAVLVLLYLYVHYLLTSVLVHVQTFFIPFALILVSLGVPPIVATMLLGLLTCVSPGMTHYGTGTASIYYSTGYISQKEWWKVGFIVSLVNLVVYAGAGTLWWKLIGLW</sequence>
<feature type="transmembrane region" description="Helical" evidence="6">
    <location>
        <begin position="275"/>
        <end position="293"/>
    </location>
</feature>
<dbReference type="STRING" id="1437606.BBOH_0761"/>
<evidence type="ECO:0000313" key="7">
    <source>
        <dbReference type="EMBL" id="KFI45954.1"/>
    </source>
</evidence>
<feature type="transmembrane region" description="Helical" evidence="6">
    <location>
        <begin position="218"/>
        <end position="243"/>
    </location>
</feature>
<comment type="caution">
    <text evidence="7">The sequence shown here is derived from an EMBL/GenBank/DDBJ whole genome shotgun (WGS) entry which is preliminary data.</text>
</comment>
<evidence type="ECO:0000256" key="6">
    <source>
        <dbReference type="SAM" id="Phobius"/>
    </source>
</evidence>
<dbReference type="GO" id="GO:0016020">
    <property type="term" value="C:membrane"/>
    <property type="evidence" value="ECO:0007669"/>
    <property type="project" value="UniProtKB-SubCell"/>
</dbReference>
<dbReference type="GO" id="GO:0022857">
    <property type="term" value="F:transmembrane transporter activity"/>
    <property type="evidence" value="ECO:0007669"/>
    <property type="project" value="InterPro"/>
</dbReference>
<evidence type="ECO:0000256" key="3">
    <source>
        <dbReference type="ARBA" id="ARBA00022692"/>
    </source>
</evidence>
<dbReference type="EMBL" id="JGYP01000002">
    <property type="protein sequence ID" value="KFI45954.1"/>
    <property type="molecule type" value="Genomic_DNA"/>
</dbReference>
<dbReference type="PIRSF" id="PIRSF002457">
    <property type="entry name" value="DASS"/>
    <property type="match status" value="1"/>
</dbReference>
<feature type="transmembrane region" description="Helical" evidence="6">
    <location>
        <begin position="393"/>
        <end position="418"/>
    </location>
</feature>
<dbReference type="eggNOG" id="COG0471">
    <property type="taxonomic scope" value="Bacteria"/>
</dbReference>
<feature type="transmembrane region" description="Helical" evidence="6">
    <location>
        <begin position="299"/>
        <end position="315"/>
    </location>
</feature>
<evidence type="ECO:0000256" key="4">
    <source>
        <dbReference type="ARBA" id="ARBA00022989"/>
    </source>
</evidence>
<gene>
    <name evidence="7" type="ORF">BBOH_0761</name>
</gene>
<comment type="subcellular location">
    <subcellularLocation>
        <location evidence="1">Membrane</location>
        <topology evidence="1">Multi-pass membrane protein</topology>
    </subcellularLocation>
</comment>
<dbReference type="NCBIfam" id="TIGR00785">
    <property type="entry name" value="dass"/>
    <property type="match status" value="1"/>
</dbReference>
<evidence type="ECO:0000256" key="5">
    <source>
        <dbReference type="ARBA" id="ARBA00023136"/>
    </source>
</evidence>
<dbReference type="PANTHER" id="PTHR42826">
    <property type="entry name" value="DICARBOXYLATE TRANSPORTER 2.1, CHLOROPLASTIC"/>
    <property type="match status" value="1"/>
</dbReference>
<evidence type="ECO:0000256" key="1">
    <source>
        <dbReference type="ARBA" id="ARBA00004141"/>
    </source>
</evidence>
<dbReference type="OrthoDB" id="3170849at2"/>
<feature type="transmembrane region" description="Helical" evidence="6">
    <location>
        <begin position="178"/>
        <end position="198"/>
    </location>
</feature>
<feature type="transmembrane region" description="Helical" evidence="6">
    <location>
        <begin position="42"/>
        <end position="66"/>
    </location>
</feature>
<keyword evidence="5 6" id="KW-0472">Membrane</keyword>
<feature type="transmembrane region" description="Helical" evidence="6">
    <location>
        <begin position="78"/>
        <end position="101"/>
    </location>
</feature>
<dbReference type="Pfam" id="PF00939">
    <property type="entry name" value="Na_sulph_symp"/>
    <property type="match status" value="1"/>
</dbReference>
<protein>
    <submittedName>
        <fullName evidence="7">2-oxoglutarate/malate translocator</fullName>
    </submittedName>
</protein>
<feature type="transmembrane region" description="Helical" evidence="6">
    <location>
        <begin position="363"/>
        <end position="381"/>
    </location>
</feature>
<feature type="transmembrane region" description="Helical" evidence="6">
    <location>
        <begin position="113"/>
        <end position="138"/>
    </location>
</feature>
<feature type="transmembrane region" description="Helical" evidence="6">
    <location>
        <begin position="447"/>
        <end position="470"/>
    </location>
</feature>
<reference evidence="7 8" key="1">
    <citation type="submission" date="2014-03" db="EMBL/GenBank/DDBJ databases">
        <title>Genomics of Bifidobacteria.</title>
        <authorList>
            <person name="Ventura M."/>
            <person name="Milani C."/>
            <person name="Lugli G.A."/>
        </authorList>
    </citation>
    <scope>NUCLEOTIDE SEQUENCE [LARGE SCALE GENOMIC DNA]</scope>
    <source>
        <strain evidence="7 8">DSM 22767</strain>
    </source>
</reference>
<keyword evidence="3 6" id="KW-0812">Transmembrane</keyword>